<evidence type="ECO:0000313" key="2">
    <source>
        <dbReference type="EMBL" id="MCH4821609.1"/>
    </source>
</evidence>
<reference evidence="2" key="1">
    <citation type="submission" date="2022-03" db="EMBL/GenBank/DDBJ databases">
        <title>Gramella crocea sp. nov., isolated from activated sludge of a seafood processing plant.</title>
        <authorList>
            <person name="Zhang X."/>
        </authorList>
    </citation>
    <scope>NUCLEOTIDE SEQUENCE</scope>
    <source>
        <strain evidence="2">YJ019</strain>
    </source>
</reference>
<feature type="transmembrane region" description="Helical" evidence="1">
    <location>
        <begin position="54"/>
        <end position="72"/>
    </location>
</feature>
<accession>A0A9X1V278</accession>
<organism evidence="2 3">
    <name type="scientific">Christiangramia lutea</name>
    <dbReference type="NCBI Taxonomy" id="1607951"/>
    <lineage>
        <taxon>Bacteria</taxon>
        <taxon>Pseudomonadati</taxon>
        <taxon>Bacteroidota</taxon>
        <taxon>Flavobacteriia</taxon>
        <taxon>Flavobacteriales</taxon>
        <taxon>Flavobacteriaceae</taxon>
        <taxon>Christiangramia</taxon>
    </lineage>
</organism>
<name>A0A9X1V278_9FLAO</name>
<sequence>MEERYNREDELMKSLLKEAGTEKPSSDFKSKIMLKVESRNTEISPYKPLISKPVWILIGGGVVASILALYLINTDYFFEYDLNFGVLSSIELPRIDLSRTMQIAIAFVALFFLEVPFLKRLMERNYQL</sequence>
<dbReference type="EMBL" id="JAKVTV010000001">
    <property type="protein sequence ID" value="MCH4821609.1"/>
    <property type="molecule type" value="Genomic_DNA"/>
</dbReference>
<evidence type="ECO:0000313" key="3">
    <source>
        <dbReference type="Proteomes" id="UP001139226"/>
    </source>
</evidence>
<dbReference type="RefSeq" id="WP_240711746.1">
    <property type="nucleotide sequence ID" value="NZ_JAKVTV010000001.1"/>
</dbReference>
<feature type="transmembrane region" description="Helical" evidence="1">
    <location>
        <begin position="101"/>
        <end position="118"/>
    </location>
</feature>
<keyword evidence="1" id="KW-0472">Membrane</keyword>
<protein>
    <submittedName>
        <fullName evidence="2">Uncharacterized protein</fullName>
    </submittedName>
</protein>
<dbReference type="AlphaFoldDB" id="A0A9X1V278"/>
<dbReference type="Proteomes" id="UP001139226">
    <property type="component" value="Unassembled WGS sequence"/>
</dbReference>
<comment type="caution">
    <text evidence="2">The sequence shown here is derived from an EMBL/GenBank/DDBJ whole genome shotgun (WGS) entry which is preliminary data.</text>
</comment>
<gene>
    <name evidence="2" type="ORF">ML462_00350</name>
</gene>
<evidence type="ECO:0000256" key="1">
    <source>
        <dbReference type="SAM" id="Phobius"/>
    </source>
</evidence>
<keyword evidence="1" id="KW-1133">Transmembrane helix</keyword>
<proteinExistence type="predicted"/>
<keyword evidence="3" id="KW-1185">Reference proteome</keyword>
<keyword evidence="1" id="KW-0812">Transmembrane</keyword>